<dbReference type="SUPFAM" id="SSF55961">
    <property type="entry name" value="Bet v1-like"/>
    <property type="match status" value="1"/>
</dbReference>
<organism evidence="1 2">
    <name type="scientific">Nocardioides humilatus</name>
    <dbReference type="NCBI Taxonomy" id="2607660"/>
    <lineage>
        <taxon>Bacteria</taxon>
        <taxon>Bacillati</taxon>
        <taxon>Actinomycetota</taxon>
        <taxon>Actinomycetes</taxon>
        <taxon>Propionibacteriales</taxon>
        <taxon>Nocardioidaceae</taxon>
        <taxon>Nocardioides</taxon>
    </lineage>
</organism>
<proteinExistence type="predicted"/>
<dbReference type="Proteomes" id="UP000325003">
    <property type="component" value="Unassembled WGS sequence"/>
</dbReference>
<evidence type="ECO:0000313" key="2">
    <source>
        <dbReference type="Proteomes" id="UP000325003"/>
    </source>
</evidence>
<dbReference type="Pfam" id="PF10604">
    <property type="entry name" value="Polyketide_cyc2"/>
    <property type="match status" value="1"/>
</dbReference>
<reference evidence="1 2" key="1">
    <citation type="submission" date="2019-09" db="EMBL/GenBank/DDBJ databases">
        <title>Nocardioides panacisoli sp. nov., isolated from the soil of a ginseng field.</title>
        <authorList>
            <person name="Cho C."/>
        </authorList>
    </citation>
    <scope>NUCLEOTIDE SEQUENCE [LARGE SCALE GENOMIC DNA]</scope>
    <source>
        <strain evidence="1 2">BN130099</strain>
    </source>
</reference>
<comment type="caution">
    <text evidence="1">The sequence shown here is derived from an EMBL/GenBank/DDBJ whole genome shotgun (WGS) entry which is preliminary data.</text>
</comment>
<gene>
    <name evidence="1" type="ORF">F0U44_16685</name>
</gene>
<evidence type="ECO:0000313" key="1">
    <source>
        <dbReference type="EMBL" id="KAA1416824.1"/>
    </source>
</evidence>
<dbReference type="CDD" id="cd07812">
    <property type="entry name" value="SRPBCC"/>
    <property type="match status" value="1"/>
</dbReference>
<dbReference type="AlphaFoldDB" id="A0A5B1L946"/>
<reference evidence="1 2" key="2">
    <citation type="submission" date="2019-09" db="EMBL/GenBank/DDBJ databases">
        <authorList>
            <person name="Jin C."/>
        </authorList>
    </citation>
    <scope>NUCLEOTIDE SEQUENCE [LARGE SCALE GENOMIC DNA]</scope>
    <source>
        <strain evidence="1 2">BN130099</strain>
    </source>
</reference>
<keyword evidence="2" id="KW-1185">Reference proteome</keyword>
<dbReference type="Gene3D" id="3.30.530.20">
    <property type="match status" value="1"/>
</dbReference>
<accession>A0A5B1L946</accession>
<dbReference type="RefSeq" id="WP_149729494.1">
    <property type="nucleotide sequence ID" value="NZ_VUJV01000006.1"/>
</dbReference>
<dbReference type="EMBL" id="VUJV01000006">
    <property type="protein sequence ID" value="KAA1416824.1"/>
    <property type="molecule type" value="Genomic_DNA"/>
</dbReference>
<sequence>MPREMTVSDSVVVAAPADELYAQISDPTQMARWSPENTGASVPEPGAPARVGMTFVGSNKRGPVRWVTKCVVTAADPGQRFAFDVRVYGVGVPVLPIRIASWEYRFEPVEDGTRVIETWTDGRRRWPDAATRMFDPIATRKPSFAEFQRGNIKRTLRNLKADFES</sequence>
<name>A0A5B1L946_9ACTN</name>
<dbReference type="InterPro" id="IPR019587">
    <property type="entry name" value="Polyketide_cyclase/dehydratase"/>
</dbReference>
<protein>
    <submittedName>
        <fullName evidence="1">SRPBCC family protein</fullName>
    </submittedName>
</protein>
<dbReference type="InterPro" id="IPR023393">
    <property type="entry name" value="START-like_dom_sf"/>
</dbReference>